<name>A0A3E0TYB7_9GAMM</name>
<comment type="caution">
    <text evidence="1">The sequence shown here is derived from an EMBL/GenBank/DDBJ whole genome shotgun (WGS) entry which is preliminary data.</text>
</comment>
<dbReference type="Proteomes" id="UP000256899">
    <property type="component" value="Unassembled WGS sequence"/>
</dbReference>
<dbReference type="InterPro" id="IPR027417">
    <property type="entry name" value="P-loop_NTPase"/>
</dbReference>
<dbReference type="Gene3D" id="3.40.50.300">
    <property type="entry name" value="P-loop containing nucleotide triphosphate hydrolases"/>
    <property type="match status" value="1"/>
</dbReference>
<sequence length="165" mass="18510">MKVQPITARETTIDNNEAASVSNLYQLTPWFEEKIVNDSTGIEQQISLLSQRFSESHKWVLVISSDSHAFDGFYKSTTHNSHHCGDKRISQHSANTLTQAKMKTQNVLWVHANKVNVAHTNIEKTLTKGNCAAVVLVNAQINTEQQAQLQDLAHLGKTHCVLLRH</sequence>
<evidence type="ECO:0000313" key="2">
    <source>
        <dbReference type="Proteomes" id="UP000256899"/>
    </source>
</evidence>
<gene>
    <name evidence="1" type="ORF">DXX94_00990</name>
</gene>
<reference evidence="2" key="1">
    <citation type="submission" date="2018-08" db="EMBL/GenBank/DDBJ databases">
        <title>Thalassotalea euphylliae genome.</title>
        <authorList>
            <person name="Summers S."/>
            <person name="Rice S.A."/>
            <person name="Freckelton M.L."/>
            <person name="Nedved B.T."/>
            <person name="Hadfield M.G."/>
        </authorList>
    </citation>
    <scope>NUCLEOTIDE SEQUENCE [LARGE SCALE GENOMIC DNA]</scope>
    <source>
        <strain evidence="2">H3</strain>
    </source>
</reference>
<dbReference type="RefSeq" id="WP_116013283.1">
    <property type="nucleotide sequence ID" value="NZ_QUOT01000001.1"/>
</dbReference>
<dbReference type="AlphaFoldDB" id="A0A3E0TYB7"/>
<protein>
    <submittedName>
        <fullName evidence="1">Uncharacterized protein</fullName>
    </submittedName>
</protein>
<accession>A0A3E0TYB7</accession>
<keyword evidence="2" id="KW-1185">Reference proteome</keyword>
<proteinExistence type="predicted"/>
<evidence type="ECO:0000313" key="1">
    <source>
        <dbReference type="EMBL" id="REL29409.1"/>
    </source>
</evidence>
<organism evidence="1 2">
    <name type="scientific">Thalassotalea euphylliae</name>
    <dbReference type="NCBI Taxonomy" id="1655234"/>
    <lineage>
        <taxon>Bacteria</taxon>
        <taxon>Pseudomonadati</taxon>
        <taxon>Pseudomonadota</taxon>
        <taxon>Gammaproteobacteria</taxon>
        <taxon>Alteromonadales</taxon>
        <taxon>Colwelliaceae</taxon>
        <taxon>Thalassotalea</taxon>
    </lineage>
</organism>
<dbReference type="EMBL" id="QUOT01000001">
    <property type="protein sequence ID" value="REL29409.1"/>
    <property type="molecule type" value="Genomic_DNA"/>
</dbReference>